<dbReference type="InterPro" id="IPR050238">
    <property type="entry name" value="DNA_Rep/Repair_Clamp_Loader"/>
</dbReference>
<keyword evidence="2" id="KW-1185">Reference proteome</keyword>
<name>A0ABX7BEH5_9PROT</name>
<accession>A0ABX7BEH5</accession>
<organism evidence="1 2">
    <name type="scientific">Skermanella cutis</name>
    <dbReference type="NCBI Taxonomy" id="2775420"/>
    <lineage>
        <taxon>Bacteria</taxon>
        <taxon>Pseudomonadati</taxon>
        <taxon>Pseudomonadota</taxon>
        <taxon>Alphaproteobacteria</taxon>
        <taxon>Rhodospirillales</taxon>
        <taxon>Azospirillaceae</taxon>
        <taxon>Skermanella</taxon>
    </lineage>
</organism>
<sequence>MPVVSTEIPHPRHNPELLAHDQAERILLDAWNSGRMPHAWLIGGVPGIGKATLAFRFARFLLSQGEEAGGLFGDPPPATSLRIGPEHPIFTRVASGGHADLLTIERPFDDKKGRLKMDIPVDQVRRIAPFLRLTAAEGGWRVVVLDGAERLNMNGQNAILKILEEPPARTVLLVVTENPGGLLPTIRSRCRKLLLNPLPEEVVAGLLARMRPDLADADRAALARLAEGSIGRALDLAEAGGLALYRDLMGLLGTLPRLDVVAAHGLGDKLARKGADTAYYAVTDLLVWWLARFARSLARGAIPPEVVPGEAALMQRLARDRGLDRWVEVWEKVNRLFARAESANLDRKQVVLNALLTVEAAASA</sequence>
<dbReference type="EC" id="2.7.7.7" evidence="1"/>
<dbReference type="PANTHER" id="PTHR11669:SF8">
    <property type="entry name" value="DNA POLYMERASE III SUBUNIT DELTA"/>
    <property type="match status" value="1"/>
</dbReference>
<dbReference type="EMBL" id="CP067420">
    <property type="protein sequence ID" value="QQP91995.1"/>
    <property type="molecule type" value="Genomic_DNA"/>
</dbReference>
<evidence type="ECO:0000313" key="1">
    <source>
        <dbReference type="EMBL" id="QQP91995.1"/>
    </source>
</evidence>
<dbReference type="Proteomes" id="UP000595197">
    <property type="component" value="Chromosome"/>
</dbReference>
<dbReference type="Gene3D" id="3.40.50.300">
    <property type="entry name" value="P-loop containing nucleotide triphosphate hydrolases"/>
    <property type="match status" value="1"/>
</dbReference>
<dbReference type="Pfam" id="PF13177">
    <property type="entry name" value="DNA_pol3_delta2"/>
    <property type="match status" value="1"/>
</dbReference>
<dbReference type="GO" id="GO:0003887">
    <property type="term" value="F:DNA-directed DNA polymerase activity"/>
    <property type="evidence" value="ECO:0007669"/>
    <property type="project" value="UniProtKB-EC"/>
</dbReference>
<keyword evidence="1" id="KW-0548">Nucleotidyltransferase</keyword>
<keyword evidence="1" id="KW-0808">Transferase</keyword>
<proteinExistence type="predicted"/>
<dbReference type="SUPFAM" id="SSF52540">
    <property type="entry name" value="P-loop containing nucleoside triphosphate hydrolases"/>
    <property type="match status" value="1"/>
</dbReference>
<evidence type="ECO:0000313" key="2">
    <source>
        <dbReference type="Proteomes" id="UP000595197"/>
    </source>
</evidence>
<gene>
    <name evidence="1" type="ORF">IGS68_12645</name>
</gene>
<reference evidence="1" key="1">
    <citation type="submission" date="2021-02" db="EMBL/GenBank/DDBJ databases">
        <title>Skermanella TT6 skin isolate.</title>
        <authorList>
            <person name="Lee K."/>
            <person name="Ganzorig M."/>
        </authorList>
    </citation>
    <scope>NUCLEOTIDE SEQUENCE</scope>
    <source>
        <strain evidence="1">TT6</strain>
    </source>
</reference>
<dbReference type="NCBIfam" id="NF005677">
    <property type="entry name" value="PRK07471.1"/>
    <property type="match status" value="1"/>
</dbReference>
<protein>
    <submittedName>
        <fullName evidence="1">DNA polymerase III subunit delta</fullName>
        <ecNumber evidence="1">2.7.7.7</ecNumber>
    </submittedName>
</protein>
<dbReference type="PANTHER" id="PTHR11669">
    <property type="entry name" value="REPLICATION FACTOR C / DNA POLYMERASE III GAMMA-TAU SUBUNIT"/>
    <property type="match status" value="1"/>
</dbReference>
<dbReference type="InterPro" id="IPR027417">
    <property type="entry name" value="P-loop_NTPase"/>
</dbReference>